<proteinExistence type="predicted"/>
<evidence type="ECO:0000313" key="3">
    <source>
        <dbReference type="Proteomes" id="UP000305848"/>
    </source>
</evidence>
<keyword evidence="1" id="KW-0732">Signal</keyword>
<comment type="caution">
    <text evidence="2">The sequence shown here is derived from an EMBL/GenBank/DDBJ whole genome shotgun (WGS) entry which is preliminary data.</text>
</comment>
<accession>A0A4U3KXP2</accession>
<sequence>MLLKKIFLFLAVILSVIPAIAQQFGATPSGIKWKQINTDTFRIIYPAGQDSIAQHIAAITRLEQQKYAGTLGNAVHKINIVLRNKLTYFNGYVSLGPYRSEYYLLPQQNAFELGAQSAAGLLAVHEYRHVEQYSNFRKGLSKTAYILFGENGQALANNAAVPNWFFEGDAVYNETELTKQGRGTLPYFYNGYKALYMDGKQYTFMKLRNGSFKDFVPDHYPLGYMLVAYGREKYGMDIWKKITEDAVRFKPLIYPWQGAVKRHTGIMYRRFVRDAFTYYRQQWKTEKTPAVDWVSKLQKNNVINYQYPYKTDDGAVMVLKNSYKTVPAFYKIYTDGREQKIAAQSITNDDYFSFNHNTIIYAAYQPDMRWGYRQYSVIKTVNVATGKEQKITTRTRYFSPDIAHDGSKIAAVALLPNQQSTLDILDKNGDKLFAFTNDSNYVYSYPKFAQDDRSIFVMLRKPTGEMSLQQLDIETKDKRTILPFANRMLGFPSVQGDTLLYSITGNARDEVHAYIVSQQRAYKLAGYPTGLYGAALMQDGKIISTTQTADGKRLGAWQAAWQPVTKNNTLTRLYVPLPAIPTADSTITNVEPAQYPTSGYHKWSNPFNLHSWQPDYADPLFTFTIYGENILSTVQTRLYYQYNTVEKYHQAGTDFLYGGWYVEPFINFSETFNRKAYSDSNILQTWNEWNAGTGLRLPLNLSGGRQNRYITTAASYNVRGIQFTGAAKEKWTNGYYNIIQTSLNYIGQRQQAVQHIFPRWAQTFSAQYRTLAESKKAYQLLLSGALYLPGILKAHSLVLNAAYQTSDTLSNYRFSSSFPFSRGYNFIQDRVYPNMYKLGVNYHFPLCYPDWGFGNIVYFRRIRANVFFDYTQLRTNNAKRYRPSFNFKTAGAELYVDTRWWNEQSITIGIRYSRLLDTKYIAQSPNQWTLILPDSIFE</sequence>
<name>A0A4U3KXP2_9BACT</name>
<evidence type="ECO:0000256" key="1">
    <source>
        <dbReference type="SAM" id="SignalP"/>
    </source>
</evidence>
<dbReference type="SUPFAM" id="SSF82171">
    <property type="entry name" value="DPP6 N-terminal domain-like"/>
    <property type="match status" value="1"/>
</dbReference>
<protein>
    <submittedName>
        <fullName evidence="2">Uncharacterized protein</fullName>
    </submittedName>
</protein>
<feature type="signal peptide" evidence="1">
    <location>
        <begin position="1"/>
        <end position="21"/>
    </location>
</feature>
<gene>
    <name evidence="2" type="ORF">FC093_14010</name>
</gene>
<evidence type="ECO:0000313" key="2">
    <source>
        <dbReference type="EMBL" id="TKK67411.1"/>
    </source>
</evidence>
<dbReference type="AlphaFoldDB" id="A0A4U3KXP2"/>
<dbReference type="RefSeq" id="WP_137262427.1">
    <property type="nucleotide sequence ID" value="NZ_SZQL01000011.1"/>
</dbReference>
<dbReference type="Gene3D" id="2.120.10.30">
    <property type="entry name" value="TolB, C-terminal domain"/>
    <property type="match status" value="1"/>
</dbReference>
<dbReference type="OrthoDB" id="9799878at2"/>
<dbReference type="InterPro" id="IPR011042">
    <property type="entry name" value="6-blade_b-propeller_TolB-like"/>
</dbReference>
<keyword evidence="3" id="KW-1185">Reference proteome</keyword>
<dbReference type="Proteomes" id="UP000305848">
    <property type="component" value="Unassembled WGS sequence"/>
</dbReference>
<feature type="chain" id="PRO_5020768520" evidence="1">
    <location>
        <begin position="22"/>
        <end position="938"/>
    </location>
</feature>
<reference evidence="2 3" key="1">
    <citation type="submission" date="2019-05" db="EMBL/GenBank/DDBJ databases">
        <title>Panacibacter sp. strain 17mud1-8 Genome sequencing and assembly.</title>
        <authorList>
            <person name="Chhetri G."/>
        </authorList>
    </citation>
    <scope>NUCLEOTIDE SEQUENCE [LARGE SCALE GENOMIC DNA]</scope>
    <source>
        <strain evidence="2 3">17mud1-8</strain>
    </source>
</reference>
<dbReference type="EMBL" id="SZQL01000011">
    <property type="protein sequence ID" value="TKK67411.1"/>
    <property type="molecule type" value="Genomic_DNA"/>
</dbReference>
<organism evidence="2 3">
    <name type="scientific">Ilyomonas limi</name>
    <dbReference type="NCBI Taxonomy" id="2575867"/>
    <lineage>
        <taxon>Bacteria</taxon>
        <taxon>Pseudomonadati</taxon>
        <taxon>Bacteroidota</taxon>
        <taxon>Chitinophagia</taxon>
        <taxon>Chitinophagales</taxon>
        <taxon>Chitinophagaceae</taxon>
        <taxon>Ilyomonas</taxon>
    </lineage>
</organism>